<dbReference type="PANTHER" id="PTHR30075:SF2">
    <property type="entry name" value="GLYCINE--TRNA LIGASE, CHLOROPLASTIC_MITOCHONDRIAL 2"/>
    <property type="match status" value="1"/>
</dbReference>
<dbReference type="EMBL" id="LNVX01000321">
    <property type="protein sequence ID" value="OEG70506.1"/>
    <property type="molecule type" value="Genomic_DNA"/>
</dbReference>
<evidence type="ECO:0000256" key="6">
    <source>
        <dbReference type="ARBA" id="ARBA00022741"/>
    </source>
</evidence>
<evidence type="ECO:0000256" key="3">
    <source>
        <dbReference type="ARBA" id="ARBA00012829"/>
    </source>
</evidence>
<evidence type="ECO:0000256" key="9">
    <source>
        <dbReference type="ARBA" id="ARBA00023146"/>
    </source>
</evidence>
<keyword evidence="8" id="KW-0648">Protein biosynthesis</keyword>
<evidence type="ECO:0000256" key="8">
    <source>
        <dbReference type="ARBA" id="ARBA00022917"/>
    </source>
</evidence>
<keyword evidence="4" id="KW-0963">Cytoplasm</keyword>
<dbReference type="GO" id="GO:0006420">
    <property type="term" value="P:arginyl-tRNA aminoacylation"/>
    <property type="evidence" value="ECO:0007669"/>
    <property type="project" value="InterPro"/>
</dbReference>
<dbReference type="GO" id="GO:0005524">
    <property type="term" value="F:ATP binding"/>
    <property type="evidence" value="ECO:0007669"/>
    <property type="project" value="UniProtKB-KW"/>
</dbReference>
<comment type="similarity">
    <text evidence="2">Belongs to the class-II aminoacyl-tRNA synthetase family.</text>
</comment>
<keyword evidence="7" id="KW-0067">ATP-binding</keyword>
<evidence type="ECO:0000313" key="13">
    <source>
        <dbReference type="Proteomes" id="UP000095237"/>
    </source>
</evidence>
<dbReference type="GO" id="GO:0004820">
    <property type="term" value="F:glycine-tRNA ligase activity"/>
    <property type="evidence" value="ECO:0007669"/>
    <property type="project" value="UniProtKB-EC"/>
</dbReference>
<keyword evidence="9" id="KW-0030">Aminoacyl-tRNA synthetase</keyword>
<dbReference type="GO" id="GO:0005829">
    <property type="term" value="C:cytosol"/>
    <property type="evidence" value="ECO:0007669"/>
    <property type="project" value="TreeGrafter"/>
</dbReference>
<accession>A0A1E5IJ16</accession>
<dbReference type="GO" id="GO:0004814">
    <property type="term" value="F:arginine-tRNA ligase activity"/>
    <property type="evidence" value="ECO:0007669"/>
    <property type="project" value="InterPro"/>
</dbReference>
<keyword evidence="6" id="KW-0547">Nucleotide-binding</keyword>
<evidence type="ECO:0000256" key="7">
    <source>
        <dbReference type="ARBA" id="ARBA00022840"/>
    </source>
</evidence>
<feature type="domain" description="DALR anticodon binding" evidence="11">
    <location>
        <begin position="15"/>
        <end position="115"/>
    </location>
</feature>
<keyword evidence="13" id="KW-1185">Reference proteome</keyword>
<dbReference type="Gene3D" id="1.10.730.10">
    <property type="entry name" value="Isoleucyl-tRNA Synthetase, Domain 1"/>
    <property type="match status" value="1"/>
</dbReference>
<dbReference type="GO" id="GO:0006426">
    <property type="term" value="P:glycyl-tRNA aminoacylation"/>
    <property type="evidence" value="ECO:0007669"/>
    <property type="project" value="InterPro"/>
</dbReference>
<evidence type="ECO:0000256" key="4">
    <source>
        <dbReference type="ARBA" id="ARBA00022490"/>
    </source>
</evidence>
<comment type="subcellular location">
    <subcellularLocation>
        <location evidence="1">Cytoplasm</location>
    </subcellularLocation>
</comment>
<dbReference type="SUPFAM" id="SSF47323">
    <property type="entry name" value="Anticodon-binding domain of a subclass of class I aminoacyl-tRNA synthetases"/>
    <property type="match status" value="1"/>
</dbReference>
<protein>
    <recommendedName>
        <fullName evidence="3">glycine--tRNA ligase</fullName>
        <ecNumber evidence="3">6.1.1.14</ecNumber>
    </recommendedName>
</protein>
<proteinExistence type="inferred from homology"/>
<keyword evidence="5" id="KW-0436">Ligase</keyword>
<dbReference type="Proteomes" id="UP000095237">
    <property type="component" value="Unassembled WGS sequence"/>
</dbReference>
<dbReference type="PROSITE" id="PS50861">
    <property type="entry name" value="AA_TRNA_LIGASE_II_GLYAB"/>
    <property type="match status" value="1"/>
</dbReference>
<dbReference type="PANTHER" id="PTHR30075">
    <property type="entry name" value="GLYCYL-TRNA SYNTHETASE"/>
    <property type="match status" value="1"/>
</dbReference>
<comment type="caution">
    <text evidence="12">The sequence shown here is derived from an EMBL/GenBank/DDBJ whole genome shotgun (WGS) entry which is preliminary data.</text>
</comment>
<dbReference type="AlphaFoldDB" id="A0A1E5IJ16"/>
<comment type="catalytic activity">
    <reaction evidence="10">
        <text>tRNA(Gly) + glycine + ATP = glycyl-tRNA(Gly) + AMP + diphosphate</text>
        <dbReference type="Rhea" id="RHEA:16013"/>
        <dbReference type="Rhea" id="RHEA-COMP:9664"/>
        <dbReference type="Rhea" id="RHEA-COMP:9683"/>
        <dbReference type="ChEBI" id="CHEBI:30616"/>
        <dbReference type="ChEBI" id="CHEBI:33019"/>
        <dbReference type="ChEBI" id="CHEBI:57305"/>
        <dbReference type="ChEBI" id="CHEBI:78442"/>
        <dbReference type="ChEBI" id="CHEBI:78522"/>
        <dbReference type="ChEBI" id="CHEBI:456215"/>
        <dbReference type="EC" id="6.1.1.14"/>
    </reaction>
</comment>
<organism evidence="12 13">
    <name type="scientific">Endomicrobium trichonymphae</name>
    <dbReference type="NCBI Taxonomy" id="1408204"/>
    <lineage>
        <taxon>Bacteria</taxon>
        <taxon>Pseudomonadati</taxon>
        <taxon>Elusimicrobiota</taxon>
        <taxon>Endomicrobiia</taxon>
        <taxon>Endomicrobiales</taxon>
        <taxon>Endomicrobiaceae</taxon>
        <taxon>Candidatus Endomicrobiellum</taxon>
    </lineage>
</organism>
<name>A0A1E5IJ16_ENDTX</name>
<evidence type="ECO:0000256" key="2">
    <source>
        <dbReference type="ARBA" id="ARBA00008226"/>
    </source>
</evidence>
<dbReference type="InterPro" id="IPR008909">
    <property type="entry name" value="DALR_anticod-bd"/>
</dbReference>
<evidence type="ECO:0000256" key="10">
    <source>
        <dbReference type="ARBA" id="ARBA00047937"/>
    </source>
</evidence>
<evidence type="ECO:0000313" key="12">
    <source>
        <dbReference type="EMBL" id="OEG70506.1"/>
    </source>
</evidence>
<dbReference type="EC" id="6.1.1.14" evidence="3"/>
<dbReference type="Pfam" id="PF05746">
    <property type="entry name" value="DALR_1"/>
    <property type="match status" value="1"/>
</dbReference>
<gene>
    <name evidence="12" type="ORF">ATZ36_04235</name>
</gene>
<sequence length="125" mass="14222">MPVERRIIHLVATVFKRINNIISQAKKQNIGISGAVNEDLLTEDAEKTLYAAAKKAKEEIENCVLVNEYDRIFSKVSEIKPAIDSFFEKVMVMVEDDAVKLNRVSLLSYIKNMFAGFVDFSVLRH</sequence>
<evidence type="ECO:0000256" key="5">
    <source>
        <dbReference type="ARBA" id="ARBA00022598"/>
    </source>
</evidence>
<evidence type="ECO:0000259" key="11">
    <source>
        <dbReference type="Pfam" id="PF05746"/>
    </source>
</evidence>
<evidence type="ECO:0000256" key="1">
    <source>
        <dbReference type="ARBA" id="ARBA00004496"/>
    </source>
</evidence>
<dbReference type="InterPro" id="IPR009080">
    <property type="entry name" value="tRNAsynth_Ia_anticodon-bd"/>
</dbReference>
<reference evidence="12 13" key="1">
    <citation type="submission" date="2015-11" db="EMBL/GenBank/DDBJ databases">
        <title>Evidence for parallel genomic evolution in an endosymbiosis of termite gut flagellates.</title>
        <authorList>
            <person name="Zheng H."/>
        </authorList>
    </citation>
    <scope>NUCLEOTIDE SEQUENCE [LARGE SCALE GENOMIC DNA]</scope>
    <source>
        <strain evidence="12 13">CET450</strain>
    </source>
</reference>
<dbReference type="InterPro" id="IPR006194">
    <property type="entry name" value="Gly-tRNA-synth_heterodimer"/>
</dbReference>